<gene>
    <name evidence="1" type="ORF">PanWU01x14_105130</name>
</gene>
<evidence type="ECO:0000313" key="1">
    <source>
        <dbReference type="EMBL" id="PON67116.1"/>
    </source>
</evidence>
<keyword evidence="2" id="KW-1185">Reference proteome</keyword>
<organism evidence="1 2">
    <name type="scientific">Parasponia andersonii</name>
    <name type="common">Sponia andersonii</name>
    <dbReference type="NCBI Taxonomy" id="3476"/>
    <lineage>
        <taxon>Eukaryota</taxon>
        <taxon>Viridiplantae</taxon>
        <taxon>Streptophyta</taxon>
        <taxon>Embryophyta</taxon>
        <taxon>Tracheophyta</taxon>
        <taxon>Spermatophyta</taxon>
        <taxon>Magnoliopsida</taxon>
        <taxon>eudicotyledons</taxon>
        <taxon>Gunneridae</taxon>
        <taxon>Pentapetalae</taxon>
        <taxon>rosids</taxon>
        <taxon>fabids</taxon>
        <taxon>Rosales</taxon>
        <taxon>Cannabaceae</taxon>
        <taxon>Parasponia</taxon>
    </lineage>
</organism>
<sequence>ELQTKLPELEDETSNRGVSTIVYNIYCEHLNFDFIFSGFDIASLVEGWREDNAKKATEDFEDNGAEDD</sequence>
<feature type="non-terminal residue" evidence="1">
    <location>
        <position position="1"/>
    </location>
</feature>
<dbReference type="AlphaFoldDB" id="A0A2P5D1E2"/>
<name>A0A2P5D1E2_PARAD</name>
<proteinExistence type="predicted"/>
<dbReference type="EMBL" id="JXTB01000074">
    <property type="protein sequence ID" value="PON67116.1"/>
    <property type="molecule type" value="Genomic_DNA"/>
</dbReference>
<protein>
    <submittedName>
        <fullName evidence="1">Uncharacterized protein</fullName>
    </submittedName>
</protein>
<comment type="caution">
    <text evidence="1">The sequence shown here is derived from an EMBL/GenBank/DDBJ whole genome shotgun (WGS) entry which is preliminary data.</text>
</comment>
<dbReference type="Proteomes" id="UP000237105">
    <property type="component" value="Unassembled WGS sequence"/>
</dbReference>
<accession>A0A2P5D1E2</accession>
<reference evidence="2" key="1">
    <citation type="submission" date="2016-06" db="EMBL/GenBank/DDBJ databases">
        <title>Parallel loss of symbiosis genes in relatives of nitrogen-fixing non-legume Parasponia.</title>
        <authorList>
            <person name="Van Velzen R."/>
            <person name="Holmer R."/>
            <person name="Bu F."/>
            <person name="Rutten L."/>
            <person name="Van Zeijl A."/>
            <person name="Liu W."/>
            <person name="Santuari L."/>
            <person name="Cao Q."/>
            <person name="Sharma T."/>
            <person name="Shen D."/>
            <person name="Roswanjaya Y."/>
            <person name="Wardhani T."/>
            <person name="Kalhor M.S."/>
            <person name="Jansen J."/>
            <person name="Van den Hoogen J."/>
            <person name="Gungor B."/>
            <person name="Hartog M."/>
            <person name="Hontelez J."/>
            <person name="Verver J."/>
            <person name="Yang W.-C."/>
            <person name="Schijlen E."/>
            <person name="Repin R."/>
            <person name="Schilthuizen M."/>
            <person name="Schranz E."/>
            <person name="Heidstra R."/>
            <person name="Miyata K."/>
            <person name="Fedorova E."/>
            <person name="Kohlen W."/>
            <person name="Bisseling T."/>
            <person name="Smit S."/>
            <person name="Geurts R."/>
        </authorList>
    </citation>
    <scope>NUCLEOTIDE SEQUENCE [LARGE SCALE GENOMIC DNA]</scope>
    <source>
        <strain evidence="2">cv. WU1-14</strain>
    </source>
</reference>
<evidence type="ECO:0000313" key="2">
    <source>
        <dbReference type="Proteomes" id="UP000237105"/>
    </source>
</evidence>